<feature type="compositionally biased region" description="Basic and acidic residues" evidence="1">
    <location>
        <begin position="31"/>
        <end position="40"/>
    </location>
</feature>
<feature type="compositionally biased region" description="Polar residues" evidence="1">
    <location>
        <begin position="99"/>
        <end position="108"/>
    </location>
</feature>
<dbReference type="Proteomes" id="UP000735302">
    <property type="component" value="Unassembled WGS sequence"/>
</dbReference>
<reference evidence="2 3" key="1">
    <citation type="journal article" date="2021" name="Elife">
        <title>Chloroplast acquisition without the gene transfer in kleptoplastic sea slugs, Plakobranchus ocellatus.</title>
        <authorList>
            <person name="Maeda T."/>
            <person name="Takahashi S."/>
            <person name="Yoshida T."/>
            <person name="Shimamura S."/>
            <person name="Takaki Y."/>
            <person name="Nagai Y."/>
            <person name="Toyoda A."/>
            <person name="Suzuki Y."/>
            <person name="Arimoto A."/>
            <person name="Ishii H."/>
            <person name="Satoh N."/>
            <person name="Nishiyama T."/>
            <person name="Hasebe M."/>
            <person name="Maruyama T."/>
            <person name="Minagawa J."/>
            <person name="Obokata J."/>
            <person name="Shigenobu S."/>
        </authorList>
    </citation>
    <scope>NUCLEOTIDE SEQUENCE [LARGE SCALE GENOMIC DNA]</scope>
</reference>
<feature type="region of interest" description="Disordered" evidence="1">
    <location>
        <begin position="96"/>
        <end position="130"/>
    </location>
</feature>
<sequence>MYGQYHYENLAPEDCTYAWNIFTRPYQGDSPRPRKVDWRQLRRPQQSTLFDPDYNNVHRSSQNSQYYSMETRDSNRKNQRKPNLSRFMTAKVKVDYNNVHRSSQNSRYYSMETRDSNRKSQSTQRKPNLSRFMTAKVERRSYKAFHEELMNRRRLESRNYQRRF</sequence>
<feature type="compositionally biased region" description="Polar residues" evidence="1">
    <location>
        <begin position="57"/>
        <end position="68"/>
    </location>
</feature>
<evidence type="ECO:0000313" key="3">
    <source>
        <dbReference type="Proteomes" id="UP000735302"/>
    </source>
</evidence>
<accession>A0AAV3Z8J6</accession>
<proteinExistence type="predicted"/>
<name>A0AAV3Z8J6_9GAST</name>
<evidence type="ECO:0000256" key="1">
    <source>
        <dbReference type="SAM" id="MobiDB-lite"/>
    </source>
</evidence>
<dbReference type="EMBL" id="BLXT01002074">
    <property type="protein sequence ID" value="GFN90972.1"/>
    <property type="molecule type" value="Genomic_DNA"/>
</dbReference>
<keyword evidence="3" id="KW-1185">Reference proteome</keyword>
<evidence type="ECO:0000313" key="2">
    <source>
        <dbReference type="EMBL" id="GFN90972.1"/>
    </source>
</evidence>
<gene>
    <name evidence="2" type="ORF">PoB_001747800</name>
</gene>
<comment type="caution">
    <text evidence="2">The sequence shown here is derived from an EMBL/GenBank/DDBJ whole genome shotgun (WGS) entry which is preliminary data.</text>
</comment>
<feature type="region of interest" description="Disordered" evidence="1">
    <location>
        <begin position="29"/>
        <end position="84"/>
    </location>
</feature>
<dbReference type="AlphaFoldDB" id="A0AAV3Z8J6"/>
<organism evidence="2 3">
    <name type="scientific">Plakobranchus ocellatus</name>
    <dbReference type="NCBI Taxonomy" id="259542"/>
    <lineage>
        <taxon>Eukaryota</taxon>
        <taxon>Metazoa</taxon>
        <taxon>Spiralia</taxon>
        <taxon>Lophotrochozoa</taxon>
        <taxon>Mollusca</taxon>
        <taxon>Gastropoda</taxon>
        <taxon>Heterobranchia</taxon>
        <taxon>Euthyneura</taxon>
        <taxon>Panpulmonata</taxon>
        <taxon>Sacoglossa</taxon>
        <taxon>Placobranchoidea</taxon>
        <taxon>Plakobranchidae</taxon>
        <taxon>Plakobranchus</taxon>
    </lineage>
</organism>
<protein>
    <submittedName>
        <fullName evidence="2">Uncharacterized protein</fullName>
    </submittedName>
</protein>